<dbReference type="Gene3D" id="1.20.1250.20">
    <property type="entry name" value="MFS general substrate transporter like domains"/>
    <property type="match status" value="2"/>
</dbReference>
<feature type="transmembrane region" description="Helical" evidence="6">
    <location>
        <begin position="130"/>
        <end position="153"/>
    </location>
</feature>
<evidence type="ECO:0000256" key="3">
    <source>
        <dbReference type="ARBA" id="ARBA00022989"/>
    </source>
</evidence>
<evidence type="ECO:0000256" key="6">
    <source>
        <dbReference type="SAM" id="Phobius"/>
    </source>
</evidence>
<dbReference type="PANTHER" id="PTHR23514:SF13">
    <property type="entry name" value="INNER MEMBRANE PROTEIN YBJJ"/>
    <property type="match status" value="1"/>
</dbReference>
<feature type="region of interest" description="Disordered" evidence="5">
    <location>
        <begin position="384"/>
        <end position="408"/>
    </location>
</feature>
<evidence type="ECO:0000256" key="4">
    <source>
        <dbReference type="ARBA" id="ARBA00023136"/>
    </source>
</evidence>
<protein>
    <submittedName>
        <fullName evidence="8">MFS transporter</fullName>
    </submittedName>
</protein>
<keyword evidence="2 6" id="KW-0812">Transmembrane</keyword>
<dbReference type="RefSeq" id="WP_265680569.1">
    <property type="nucleotide sequence ID" value="NZ_CP120863.1"/>
</dbReference>
<sequence length="408" mass="42227">MTGVARQRWAVVFIFAFNGLLFGVWAGRIPAIKETFSLDSSSLGVLLLVLAGGAIVSFPVAGMLSEKLGVQKLTTICAWGYGPALVTVSLASSLPTLAAALFLFGMLHGAMDVAMNGWGAKVERRLCRSVMPFFHAMFSLGAGIGATTGYFAVRLEISTFTHFSSISVLGAALTLAAIGKPQDERPRPTTANQGASRFEWPPLTLLLVGLVAFSVSMGEGAMADWSAVFLKASTGTSEAQAALGYAAFSAAMVATRLAGSRIVTSLGPALTTRLSGGIACAGLFLTVSSSTLGVSLIGFSLVGIGYAVVMPLVFARAANDERIQPGHAIAAVSTLAYGGMLLGPPLVGFVASFAGLHSAFLMLALLALLAVLLAPKLAVHTPSYGNTTHTSPDLEPENRARRSATRAE</sequence>
<dbReference type="EMBL" id="CP120863">
    <property type="protein sequence ID" value="WFE89196.1"/>
    <property type="molecule type" value="Genomic_DNA"/>
</dbReference>
<keyword evidence="9" id="KW-1185">Reference proteome</keyword>
<evidence type="ECO:0000313" key="9">
    <source>
        <dbReference type="Proteomes" id="UP001209803"/>
    </source>
</evidence>
<evidence type="ECO:0000259" key="7">
    <source>
        <dbReference type="PROSITE" id="PS50850"/>
    </source>
</evidence>
<feature type="transmembrane region" description="Helical" evidence="6">
    <location>
        <begin position="294"/>
        <end position="315"/>
    </location>
</feature>
<accession>A0ABY8F1V4</accession>
<dbReference type="InterPro" id="IPR011701">
    <property type="entry name" value="MFS"/>
</dbReference>
<feature type="compositionally biased region" description="Basic and acidic residues" evidence="5">
    <location>
        <begin position="396"/>
        <end position="408"/>
    </location>
</feature>
<feature type="domain" description="Major facilitator superfamily (MFS) profile" evidence="7">
    <location>
        <begin position="204"/>
        <end position="408"/>
    </location>
</feature>
<comment type="subcellular location">
    <subcellularLocation>
        <location evidence="1">Membrane</location>
        <topology evidence="1">Multi-pass membrane protein</topology>
    </subcellularLocation>
</comment>
<feature type="transmembrane region" description="Helical" evidence="6">
    <location>
        <begin position="353"/>
        <end position="374"/>
    </location>
</feature>
<feature type="transmembrane region" description="Helical" evidence="6">
    <location>
        <begin position="239"/>
        <end position="258"/>
    </location>
</feature>
<keyword evidence="3 6" id="KW-1133">Transmembrane helix</keyword>
<reference evidence="8 9" key="1">
    <citation type="submission" date="2023-03" db="EMBL/GenBank/DDBJ databases">
        <title>Roseibium porphyridii sp. nov. and Roseibium rhodosorbium sp. nov. isolated from marine algae, Porphyridium cruentum and Rhodosorus marinus, respectively.</title>
        <authorList>
            <person name="Lee M.W."/>
            <person name="Choi B.J."/>
            <person name="Lee J.K."/>
            <person name="Choi D.G."/>
            <person name="Baek J.H."/>
            <person name="Bayburt H."/>
            <person name="Kim J.M."/>
            <person name="Han D.M."/>
            <person name="Kim K.H."/>
            <person name="Jeon C.O."/>
        </authorList>
    </citation>
    <scope>NUCLEOTIDE SEQUENCE [LARGE SCALE GENOMIC DNA]</scope>
    <source>
        <strain evidence="8 9">KMA01</strain>
    </source>
</reference>
<dbReference type="SUPFAM" id="SSF103473">
    <property type="entry name" value="MFS general substrate transporter"/>
    <property type="match status" value="1"/>
</dbReference>
<evidence type="ECO:0000256" key="2">
    <source>
        <dbReference type="ARBA" id="ARBA00022692"/>
    </source>
</evidence>
<evidence type="ECO:0000256" key="1">
    <source>
        <dbReference type="ARBA" id="ARBA00004141"/>
    </source>
</evidence>
<organism evidence="8 9">
    <name type="scientific">Roseibium porphyridii</name>
    <dbReference type="NCBI Taxonomy" id="2866279"/>
    <lineage>
        <taxon>Bacteria</taxon>
        <taxon>Pseudomonadati</taxon>
        <taxon>Pseudomonadota</taxon>
        <taxon>Alphaproteobacteria</taxon>
        <taxon>Hyphomicrobiales</taxon>
        <taxon>Stappiaceae</taxon>
        <taxon>Roseibium</taxon>
    </lineage>
</organism>
<dbReference type="InterPro" id="IPR020846">
    <property type="entry name" value="MFS_dom"/>
</dbReference>
<evidence type="ECO:0000313" key="8">
    <source>
        <dbReference type="EMBL" id="WFE89196.1"/>
    </source>
</evidence>
<evidence type="ECO:0000256" key="5">
    <source>
        <dbReference type="SAM" id="MobiDB-lite"/>
    </source>
</evidence>
<keyword evidence="4 6" id="KW-0472">Membrane</keyword>
<gene>
    <name evidence="8" type="ORF">K1718_24050</name>
</gene>
<feature type="transmembrane region" description="Helical" evidence="6">
    <location>
        <begin position="200"/>
        <end position="219"/>
    </location>
</feature>
<feature type="transmembrane region" description="Helical" evidence="6">
    <location>
        <begin position="270"/>
        <end position="288"/>
    </location>
</feature>
<proteinExistence type="predicted"/>
<name>A0ABY8F1V4_9HYPH</name>
<dbReference type="CDD" id="cd17393">
    <property type="entry name" value="MFS_MosC_like"/>
    <property type="match status" value="1"/>
</dbReference>
<dbReference type="InterPro" id="IPR036259">
    <property type="entry name" value="MFS_trans_sf"/>
</dbReference>
<dbReference type="Proteomes" id="UP001209803">
    <property type="component" value="Chromosome"/>
</dbReference>
<dbReference type="Pfam" id="PF07690">
    <property type="entry name" value="MFS_1"/>
    <property type="match status" value="1"/>
</dbReference>
<dbReference type="PROSITE" id="PS50850">
    <property type="entry name" value="MFS"/>
    <property type="match status" value="1"/>
</dbReference>
<dbReference type="PANTHER" id="PTHR23514">
    <property type="entry name" value="BYPASS OF STOP CODON PROTEIN 6"/>
    <property type="match status" value="1"/>
</dbReference>
<feature type="transmembrane region" description="Helical" evidence="6">
    <location>
        <begin position="327"/>
        <end position="347"/>
    </location>
</feature>
<feature type="transmembrane region" description="Helical" evidence="6">
    <location>
        <begin position="159"/>
        <end position="179"/>
    </location>
</feature>
<feature type="transmembrane region" description="Helical" evidence="6">
    <location>
        <begin position="42"/>
        <end position="61"/>
    </location>
</feature>
<dbReference type="InterPro" id="IPR051788">
    <property type="entry name" value="MFS_Transporter"/>
</dbReference>